<dbReference type="AlphaFoldDB" id="A0AAV7JHP2"/>
<dbReference type="EMBL" id="JAKMXF010000332">
    <property type="protein sequence ID" value="KAI6648327.1"/>
    <property type="molecule type" value="Genomic_DNA"/>
</dbReference>
<dbReference type="Proteomes" id="UP001165289">
    <property type="component" value="Unassembled WGS sequence"/>
</dbReference>
<accession>A0AAV7JHP2</accession>
<name>A0AAV7JHP2_9METZ</name>
<evidence type="ECO:0000313" key="1">
    <source>
        <dbReference type="EMBL" id="KAI6648327.1"/>
    </source>
</evidence>
<keyword evidence="2" id="KW-1185">Reference proteome</keyword>
<protein>
    <submittedName>
        <fullName evidence="1">Uncharacterized protein</fullName>
    </submittedName>
</protein>
<evidence type="ECO:0000313" key="2">
    <source>
        <dbReference type="Proteomes" id="UP001165289"/>
    </source>
</evidence>
<reference evidence="1 2" key="1">
    <citation type="journal article" date="2023" name="BMC Biol.">
        <title>The compact genome of the sponge Oopsacas minuta (Hexactinellida) is lacking key metazoan core genes.</title>
        <authorList>
            <person name="Santini S."/>
            <person name="Schenkelaars Q."/>
            <person name="Jourda C."/>
            <person name="Duchesne M."/>
            <person name="Belahbib H."/>
            <person name="Rocher C."/>
            <person name="Selva M."/>
            <person name="Riesgo A."/>
            <person name="Vervoort M."/>
            <person name="Leys S.P."/>
            <person name="Kodjabachian L."/>
            <person name="Le Bivic A."/>
            <person name="Borchiellini C."/>
            <person name="Claverie J.M."/>
            <person name="Renard E."/>
        </authorList>
    </citation>
    <scope>NUCLEOTIDE SEQUENCE [LARGE SCALE GENOMIC DNA]</scope>
    <source>
        <strain evidence="1">SPO-2</strain>
    </source>
</reference>
<proteinExistence type="predicted"/>
<sequence length="85" mass="9537">MYSGNAKDPRWCTRFPCSLGHNPLIQCVPSEEEIILIRSNLAAAERAEEEEEGVIPSEVSFRRSVSLVKVSTVVIFQHISGVRCY</sequence>
<comment type="caution">
    <text evidence="1">The sequence shown here is derived from an EMBL/GenBank/DDBJ whole genome shotgun (WGS) entry which is preliminary data.</text>
</comment>
<gene>
    <name evidence="1" type="ORF">LOD99_12136</name>
</gene>
<organism evidence="1 2">
    <name type="scientific">Oopsacas minuta</name>
    <dbReference type="NCBI Taxonomy" id="111878"/>
    <lineage>
        <taxon>Eukaryota</taxon>
        <taxon>Metazoa</taxon>
        <taxon>Porifera</taxon>
        <taxon>Hexactinellida</taxon>
        <taxon>Hexasterophora</taxon>
        <taxon>Lyssacinosida</taxon>
        <taxon>Leucopsacidae</taxon>
        <taxon>Oopsacas</taxon>
    </lineage>
</organism>